<evidence type="ECO:0000313" key="2">
    <source>
        <dbReference type="EMBL" id="VEN42935.1"/>
    </source>
</evidence>
<organism evidence="2 3">
    <name type="scientific">Callosobruchus maculatus</name>
    <name type="common">Southern cowpea weevil</name>
    <name type="synonym">Pulse bruchid</name>
    <dbReference type="NCBI Taxonomy" id="64391"/>
    <lineage>
        <taxon>Eukaryota</taxon>
        <taxon>Metazoa</taxon>
        <taxon>Ecdysozoa</taxon>
        <taxon>Arthropoda</taxon>
        <taxon>Hexapoda</taxon>
        <taxon>Insecta</taxon>
        <taxon>Pterygota</taxon>
        <taxon>Neoptera</taxon>
        <taxon>Endopterygota</taxon>
        <taxon>Coleoptera</taxon>
        <taxon>Polyphaga</taxon>
        <taxon>Cucujiformia</taxon>
        <taxon>Chrysomeloidea</taxon>
        <taxon>Chrysomelidae</taxon>
        <taxon>Bruchinae</taxon>
        <taxon>Bruchini</taxon>
        <taxon>Callosobruchus</taxon>
    </lineage>
</organism>
<gene>
    <name evidence="2" type="ORF">CALMAC_LOCUS6251</name>
</gene>
<dbReference type="AlphaFoldDB" id="A0A653C4Z8"/>
<name>A0A653C4Z8_CALMS</name>
<protein>
    <submittedName>
        <fullName evidence="2">Uncharacterized protein</fullName>
    </submittedName>
</protein>
<dbReference type="Proteomes" id="UP000410492">
    <property type="component" value="Unassembled WGS sequence"/>
</dbReference>
<proteinExistence type="predicted"/>
<reference evidence="2 3" key="1">
    <citation type="submission" date="2019-01" db="EMBL/GenBank/DDBJ databases">
        <authorList>
            <person name="Sayadi A."/>
        </authorList>
    </citation>
    <scope>NUCLEOTIDE SEQUENCE [LARGE SCALE GENOMIC DNA]</scope>
</reference>
<keyword evidence="3" id="KW-1185">Reference proteome</keyword>
<accession>A0A653C4Z8</accession>
<feature type="compositionally biased region" description="Gly residues" evidence="1">
    <location>
        <begin position="47"/>
        <end position="88"/>
    </location>
</feature>
<evidence type="ECO:0000313" key="3">
    <source>
        <dbReference type="Proteomes" id="UP000410492"/>
    </source>
</evidence>
<dbReference type="OrthoDB" id="5204190at2759"/>
<evidence type="ECO:0000256" key="1">
    <source>
        <dbReference type="SAM" id="MobiDB-lite"/>
    </source>
</evidence>
<dbReference type="EMBL" id="CAACVG010006980">
    <property type="protein sequence ID" value="VEN42935.1"/>
    <property type="molecule type" value="Genomic_DNA"/>
</dbReference>
<feature type="region of interest" description="Disordered" evidence="1">
    <location>
        <begin position="40"/>
        <end position="108"/>
    </location>
</feature>
<sequence length="108" mass="10966">MATLSKLIWVYPLKESNSDDACLQETMNNEPVAKRIEELIDSVMQRDGGGGDGPGGPGGPPRGAGGGGRGGRGGPGGGRFDRNGGGGQWEDRRGGHHGGGGQDVVVKQ</sequence>